<proteinExistence type="predicted"/>
<dbReference type="Gene3D" id="1.20.120.550">
    <property type="entry name" value="Membrane associated eicosanoid/glutathione metabolism-like domain"/>
    <property type="match status" value="1"/>
</dbReference>
<dbReference type="OrthoDB" id="7619858at2"/>
<name>A0A317PVD8_9HYPH</name>
<comment type="subcellular location">
    <subcellularLocation>
        <location evidence="1">Membrane</location>
    </subcellularLocation>
</comment>
<protein>
    <recommendedName>
        <fullName evidence="8">MAPEG family protein</fullName>
    </recommendedName>
</protein>
<evidence type="ECO:0000313" key="7">
    <source>
        <dbReference type="Proteomes" id="UP000246352"/>
    </source>
</evidence>
<reference evidence="6 7" key="1">
    <citation type="submission" date="2018-05" db="EMBL/GenBank/DDBJ databases">
        <title>Genomic Encyclopedia of Type Strains, Phase IV (KMG-IV): sequencing the most valuable type-strain genomes for metagenomic binning, comparative biology and taxonomic classification.</title>
        <authorList>
            <person name="Goeker M."/>
        </authorList>
    </citation>
    <scope>NUCLEOTIDE SEQUENCE [LARGE SCALE GENOMIC DNA]</scope>
    <source>
        <strain evidence="6 7">DSM 16791</strain>
    </source>
</reference>
<evidence type="ECO:0008006" key="8">
    <source>
        <dbReference type="Google" id="ProtNLM"/>
    </source>
</evidence>
<dbReference type="Pfam" id="PF01124">
    <property type="entry name" value="MAPEG"/>
    <property type="match status" value="1"/>
</dbReference>
<evidence type="ECO:0000256" key="3">
    <source>
        <dbReference type="ARBA" id="ARBA00022989"/>
    </source>
</evidence>
<evidence type="ECO:0000313" key="6">
    <source>
        <dbReference type="EMBL" id="PWW03390.1"/>
    </source>
</evidence>
<dbReference type="SUPFAM" id="SSF161084">
    <property type="entry name" value="MAPEG domain-like"/>
    <property type="match status" value="1"/>
</dbReference>
<evidence type="ECO:0000256" key="1">
    <source>
        <dbReference type="ARBA" id="ARBA00004370"/>
    </source>
</evidence>
<evidence type="ECO:0000256" key="5">
    <source>
        <dbReference type="SAM" id="Phobius"/>
    </source>
</evidence>
<keyword evidence="4 5" id="KW-0472">Membrane</keyword>
<dbReference type="RefSeq" id="WP_110029962.1">
    <property type="nucleotide sequence ID" value="NZ_QGTR01000001.1"/>
</dbReference>
<feature type="transmembrane region" description="Helical" evidence="5">
    <location>
        <begin position="6"/>
        <end position="23"/>
    </location>
</feature>
<dbReference type="InterPro" id="IPR001129">
    <property type="entry name" value="Membr-assoc_MAPEG"/>
</dbReference>
<comment type="caution">
    <text evidence="6">The sequence shown here is derived from an EMBL/GenBank/DDBJ whole genome shotgun (WGS) entry which is preliminary data.</text>
</comment>
<keyword evidence="3 5" id="KW-1133">Transmembrane helix</keyword>
<feature type="transmembrane region" description="Helical" evidence="5">
    <location>
        <begin position="105"/>
        <end position="128"/>
    </location>
</feature>
<evidence type="ECO:0000256" key="4">
    <source>
        <dbReference type="ARBA" id="ARBA00023136"/>
    </source>
</evidence>
<gene>
    <name evidence="6" type="ORF">DFR52_10170</name>
</gene>
<dbReference type="PANTHER" id="PTHR35814:SF1">
    <property type="entry name" value="GLUTATHIONE S-TRANSFERASE-RELATED"/>
    <property type="match status" value="1"/>
</dbReference>
<organism evidence="6 7">
    <name type="scientific">Hoeflea marina</name>
    <dbReference type="NCBI Taxonomy" id="274592"/>
    <lineage>
        <taxon>Bacteria</taxon>
        <taxon>Pseudomonadati</taxon>
        <taxon>Pseudomonadota</taxon>
        <taxon>Alphaproteobacteria</taxon>
        <taxon>Hyphomicrobiales</taxon>
        <taxon>Rhizobiaceae</taxon>
        <taxon>Hoeflea</taxon>
    </lineage>
</organism>
<evidence type="ECO:0000256" key="2">
    <source>
        <dbReference type="ARBA" id="ARBA00022692"/>
    </source>
</evidence>
<keyword evidence="2 5" id="KW-0812">Transmembrane</keyword>
<dbReference type="AlphaFoldDB" id="A0A317PVD8"/>
<dbReference type="Proteomes" id="UP000246352">
    <property type="component" value="Unassembled WGS sequence"/>
</dbReference>
<accession>A0A317PVD8</accession>
<dbReference type="PANTHER" id="PTHR35814">
    <property type="match status" value="1"/>
</dbReference>
<keyword evidence="7" id="KW-1185">Reference proteome</keyword>
<dbReference type="InterPro" id="IPR023352">
    <property type="entry name" value="MAPEG-like_dom_sf"/>
</dbReference>
<sequence>MLDLTGLYAVPLALLMIGLWAHVSMKRSETGTSILDGGHMELAERIRRHGNLIETAPMALLLMAFSEAGGTAPVWSHAAGLCLLAGRILHPFGLHHDRPASPLRIIAGLLTWISMLISMTNIVVNHWLG</sequence>
<dbReference type="GO" id="GO:0016020">
    <property type="term" value="C:membrane"/>
    <property type="evidence" value="ECO:0007669"/>
    <property type="project" value="UniProtKB-SubCell"/>
</dbReference>
<dbReference type="EMBL" id="QGTR01000001">
    <property type="protein sequence ID" value="PWW03390.1"/>
    <property type="molecule type" value="Genomic_DNA"/>
</dbReference>